<dbReference type="eggNOG" id="COG3198">
    <property type="taxonomic scope" value="Bacteria"/>
</dbReference>
<accession>A0A059KI90</accession>
<gene>
    <name evidence="2" type="ORF">X805_32520</name>
</gene>
<dbReference type="STRING" id="34103.SAMN05421778_107111"/>
<comment type="caution">
    <text evidence="2">The sequence shown here is derived from an EMBL/GenBank/DDBJ whole genome shotgun (WGS) entry which is preliminary data.</text>
</comment>
<evidence type="ECO:0000313" key="2">
    <source>
        <dbReference type="EMBL" id="KDB51156.1"/>
    </source>
</evidence>
<evidence type="ECO:0008006" key="4">
    <source>
        <dbReference type="Google" id="ProtNLM"/>
    </source>
</evidence>
<evidence type="ECO:0000256" key="1">
    <source>
        <dbReference type="SAM" id="Phobius"/>
    </source>
</evidence>
<keyword evidence="1" id="KW-1133">Transmembrane helix</keyword>
<proteinExistence type="predicted"/>
<dbReference type="EMBL" id="AZRA01000098">
    <property type="protein sequence ID" value="KDB51156.1"/>
    <property type="molecule type" value="Genomic_DNA"/>
</dbReference>
<name>A0A059KI90_9BURK</name>
<keyword evidence="1" id="KW-0472">Membrane</keyword>
<feature type="transmembrane region" description="Helical" evidence="1">
    <location>
        <begin position="28"/>
        <end position="51"/>
    </location>
</feature>
<evidence type="ECO:0000313" key="3">
    <source>
        <dbReference type="Proteomes" id="UP000026714"/>
    </source>
</evidence>
<dbReference type="RefSeq" id="WP_051632148.1">
    <property type="nucleotide sequence ID" value="NZ_AZRA01000098.1"/>
</dbReference>
<protein>
    <recommendedName>
        <fullName evidence="4">Nitrogen fixation protein FixH</fullName>
    </recommendedName>
</protein>
<dbReference type="AlphaFoldDB" id="A0A059KI90"/>
<keyword evidence="3" id="KW-1185">Reference proteome</keyword>
<sequence length="87" mass="9128">MSRTPANSTPTPASAPVDDPRPWWRFKMMWLVVGGPLVVVAASFATLTLALKNPDPVIQTAEHVSADQAANAPAIQGRNHAATGGVK</sequence>
<dbReference type="Proteomes" id="UP000026714">
    <property type="component" value="Unassembled WGS sequence"/>
</dbReference>
<keyword evidence="1" id="KW-0812">Transmembrane</keyword>
<reference evidence="2 3" key="1">
    <citation type="journal article" date="2014" name="FEMS Microbiol. Ecol.">
        <title>Sphaerotilus natans encrusted with nanoball-shaped Fe(III) oxide minerals formed by nitrate-reducing mixotrophic Fe(II) oxidation.</title>
        <authorList>
            <person name="Park S."/>
            <person name="Kim D.H."/>
            <person name="Lee J.H."/>
            <person name="Hur H.G."/>
        </authorList>
    </citation>
    <scope>NUCLEOTIDE SEQUENCE [LARGE SCALE GENOMIC DNA]</scope>
    <source>
        <strain evidence="2 3">DSM 6575</strain>
    </source>
</reference>
<organism evidence="2 3">
    <name type="scientific">Sphaerotilus natans subsp. natans DSM 6575</name>
    <dbReference type="NCBI Taxonomy" id="1286631"/>
    <lineage>
        <taxon>Bacteria</taxon>
        <taxon>Pseudomonadati</taxon>
        <taxon>Pseudomonadota</taxon>
        <taxon>Betaproteobacteria</taxon>
        <taxon>Burkholderiales</taxon>
        <taxon>Sphaerotilaceae</taxon>
        <taxon>Sphaerotilus</taxon>
    </lineage>
</organism>